<dbReference type="Proteomes" id="UP000886858">
    <property type="component" value="Unassembled WGS sequence"/>
</dbReference>
<dbReference type="EMBL" id="DWYY01000157">
    <property type="protein sequence ID" value="HJA94158.1"/>
    <property type="molecule type" value="Genomic_DNA"/>
</dbReference>
<proteinExistence type="predicted"/>
<reference evidence="1" key="1">
    <citation type="journal article" date="2021" name="PeerJ">
        <title>Extensive microbial diversity within the chicken gut microbiome revealed by metagenomics and culture.</title>
        <authorList>
            <person name="Gilroy R."/>
            <person name="Ravi A."/>
            <person name="Getino M."/>
            <person name="Pursley I."/>
            <person name="Horton D.L."/>
            <person name="Alikhan N.F."/>
            <person name="Baker D."/>
            <person name="Gharbi K."/>
            <person name="Hall N."/>
            <person name="Watson M."/>
            <person name="Adriaenssens E.M."/>
            <person name="Foster-Nyarko E."/>
            <person name="Jarju S."/>
            <person name="Secka A."/>
            <person name="Antonio M."/>
            <person name="Oren A."/>
            <person name="Chaudhuri R.R."/>
            <person name="La Ragione R."/>
            <person name="Hildebrand F."/>
            <person name="Pallen M.J."/>
        </authorList>
    </citation>
    <scope>NUCLEOTIDE SEQUENCE</scope>
    <source>
        <strain evidence="1">CHK179-7159</strain>
    </source>
</reference>
<evidence type="ECO:0000313" key="2">
    <source>
        <dbReference type="Proteomes" id="UP000886858"/>
    </source>
</evidence>
<comment type="caution">
    <text evidence="1">The sequence shown here is derived from an EMBL/GenBank/DDBJ whole genome shotgun (WGS) entry which is preliminary data.</text>
</comment>
<evidence type="ECO:0000313" key="1">
    <source>
        <dbReference type="EMBL" id="HJA94158.1"/>
    </source>
</evidence>
<sequence length="328" mass="38364">MGRENDVLLDYFDDNERFADLCNATLFKGMQVIDPAKLEDASERYTQRGRDSRGKATYSSRYRDVKKRLKDGGTIRIMAVEAQDKVDYSMPLRCMNYDVQEYLKQLKRLQTENDRKSAYTTVAERFSRLLKSDRLAPVYTICLYHGMEEWDGPLSLSDMMDFGEGPEAFRDCFRDYGFLLVRADRPMDYGRFRTSLREVLEILPYRKDKRGMMELVNSREAYRSLDRETMEVITVMTRNTRLMEDVKAFWEEEKDGDMCEALKGIQEDGIAIGMEKGTEKGIRAMILSLRECRIPDSVILQKLQERFDLTRQKAEEYLKADDGMVKIP</sequence>
<accession>A0A9D2I9U1</accession>
<name>A0A9D2I9U1_9FIRM</name>
<dbReference type="AlphaFoldDB" id="A0A9D2I9U1"/>
<protein>
    <submittedName>
        <fullName evidence="1">Rpn family recombination-promoting nuclease/putative transposase</fullName>
    </submittedName>
</protein>
<reference evidence="1" key="2">
    <citation type="submission" date="2021-04" db="EMBL/GenBank/DDBJ databases">
        <authorList>
            <person name="Gilroy R."/>
        </authorList>
    </citation>
    <scope>NUCLEOTIDE SEQUENCE</scope>
    <source>
        <strain evidence="1">CHK179-7159</strain>
    </source>
</reference>
<gene>
    <name evidence="1" type="ORF">H9717_13790</name>
</gene>
<organism evidence="1 2">
    <name type="scientific">Candidatus Eisenbergiella merdipullorum</name>
    <dbReference type="NCBI Taxonomy" id="2838553"/>
    <lineage>
        <taxon>Bacteria</taxon>
        <taxon>Bacillati</taxon>
        <taxon>Bacillota</taxon>
        <taxon>Clostridia</taxon>
        <taxon>Lachnospirales</taxon>
        <taxon>Lachnospiraceae</taxon>
        <taxon>Eisenbergiella</taxon>
    </lineage>
</organism>